<reference evidence="2 3" key="1">
    <citation type="journal article" date="2019" name="Mol. Biol. Evol.">
        <title>Blast fungal genomes show frequent chromosomal changes, gene gains and losses, and effector gene turnover.</title>
        <authorList>
            <person name="Gomez Luciano L.B."/>
            <person name="Jason Tsai I."/>
            <person name="Chuma I."/>
            <person name="Tosa Y."/>
            <person name="Chen Y.H."/>
            <person name="Li J.Y."/>
            <person name="Li M.Y."/>
            <person name="Jade Lu M.Y."/>
            <person name="Nakayashiki H."/>
            <person name="Li W.H."/>
        </authorList>
    </citation>
    <scope>NUCLEOTIDE SEQUENCE [LARGE SCALE GENOMIC DNA]</scope>
    <source>
        <strain evidence="2 3">NI907</strain>
    </source>
</reference>
<dbReference type="PANTHER" id="PTHR33112">
    <property type="entry name" value="DOMAIN PROTEIN, PUTATIVE-RELATED"/>
    <property type="match status" value="1"/>
</dbReference>
<protein>
    <recommendedName>
        <fullName evidence="1">Heterokaryon incompatibility domain-containing protein</fullName>
    </recommendedName>
</protein>
<dbReference type="PANTHER" id="PTHR33112:SF16">
    <property type="entry name" value="HETEROKARYON INCOMPATIBILITY DOMAIN-CONTAINING PROTEIN"/>
    <property type="match status" value="1"/>
</dbReference>
<reference evidence="3" key="3">
    <citation type="submission" date="2025-08" db="UniProtKB">
        <authorList>
            <consortium name="RefSeq"/>
        </authorList>
    </citation>
    <scope>IDENTIFICATION</scope>
    <source>
        <strain evidence="3">NI907</strain>
    </source>
</reference>
<dbReference type="RefSeq" id="XP_030980195.1">
    <property type="nucleotide sequence ID" value="XM_031131023.1"/>
</dbReference>
<dbReference type="Pfam" id="PF06985">
    <property type="entry name" value="HET"/>
    <property type="match status" value="1"/>
</dbReference>
<name>A0A6P8AZ50_PYRGI</name>
<sequence length="615" mass="69612">MSITQDDNLASDTASPDLPIITLSAEADQLPLCDTCKQKDWFRNEASIRTTGGNECHVPCPLCQILLLAIQKHVKKLPGEKADAAWEHGKLEILTVESHHEEYMNWGWNDGFQLDIFTEKGTRPYGLPHIGVRRLHGPTRGEVWAEFTKESLERCRKTHGKSCQLADVVELPTRVLDVGTDEASLVKLYIPRPGEKSAFVALSHRWGGDLAIKTTKDTLEAKMRGIELSALPPTFRDAVVFTRGLNIRYLWIDAMCIIQDDQADWVAECPKMGLVYHGATVTIAANMSDSTRTGFLEADPSAFAKRCQRSQPELAQVIESDGTVTKVYSRVRGDHGPVDSPLRYFGKTRYLYVREDNFLVSRAWALQELLLSRRMVHFLPGKMIWACRSATWCECMELDTEDELREYELQAHPNRSELERAILEDSTRLPMWADLISSYMRKKLTHDTDFFAVRSEAGLHLQGLPAYNPMGGRNGVMHYLIYFDTEADRKSSQQYFGLLVYSRESGEEPPNMRFANATGLLLVELHRPLTVDACGFDPRGIEMLSSGNRVFRRVGCFERIEEYRTAGDSDDDFEAMVESMPDHNMNPRTEPPKRSALLNIEKIISDAPTETICIV</sequence>
<evidence type="ECO:0000313" key="2">
    <source>
        <dbReference type="Proteomes" id="UP000515153"/>
    </source>
</evidence>
<dbReference type="Proteomes" id="UP000515153">
    <property type="component" value="Chromosome VII"/>
</dbReference>
<proteinExistence type="predicted"/>
<reference evidence="3" key="2">
    <citation type="submission" date="2019-10" db="EMBL/GenBank/DDBJ databases">
        <authorList>
            <consortium name="NCBI Genome Project"/>
        </authorList>
    </citation>
    <scope>NUCLEOTIDE SEQUENCE</scope>
    <source>
        <strain evidence="3">NI907</strain>
    </source>
</reference>
<dbReference type="GeneID" id="41965928"/>
<evidence type="ECO:0000313" key="3">
    <source>
        <dbReference type="RefSeq" id="XP_030980195.1"/>
    </source>
</evidence>
<keyword evidence="2" id="KW-1185">Reference proteome</keyword>
<dbReference type="AlphaFoldDB" id="A0A6P8AZ50"/>
<evidence type="ECO:0000259" key="1">
    <source>
        <dbReference type="Pfam" id="PF06985"/>
    </source>
</evidence>
<accession>A0A6P8AZ50</accession>
<feature type="domain" description="Heterokaryon incompatibility" evidence="1">
    <location>
        <begin position="199"/>
        <end position="368"/>
    </location>
</feature>
<dbReference type="KEGG" id="pgri:PgNI_11049"/>
<dbReference type="InterPro" id="IPR010730">
    <property type="entry name" value="HET"/>
</dbReference>
<organism evidence="2 3">
    <name type="scientific">Pyricularia grisea</name>
    <name type="common">Crabgrass-specific blast fungus</name>
    <name type="synonym">Magnaporthe grisea</name>
    <dbReference type="NCBI Taxonomy" id="148305"/>
    <lineage>
        <taxon>Eukaryota</taxon>
        <taxon>Fungi</taxon>
        <taxon>Dikarya</taxon>
        <taxon>Ascomycota</taxon>
        <taxon>Pezizomycotina</taxon>
        <taxon>Sordariomycetes</taxon>
        <taxon>Sordariomycetidae</taxon>
        <taxon>Magnaporthales</taxon>
        <taxon>Pyriculariaceae</taxon>
        <taxon>Pyricularia</taxon>
    </lineage>
</organism>
<gene>
    <name evidence="3" type="ORF">PgNI_11049</name>
</gene>